<organism evidence="1 2">
    <name type="scientific">Mycena metata</name>
    <dbReference type="NCBI Taxonomy" id="1033252"/>
    <lineage>
        <taxon>Eukaryota</taxon>
        <taxon>Fungi</taxon>
        <taxon>Dikarya</taxon>
        <taxon>Basidiomycota</taxon>
        <taxon>Agaricomycotina</taxon>
        <taxon>Agaricomycetes</taxon>
        <taxon>Agaricomycetidae</taxon>
        <taxon>Agaricales</taxon>
        <taxon>Marasmiineae</taxon>
        <taxon>Mycenaceae</taxon>
        <taxon>Mycena</taxon>
    </lineage>
</organism>
<dbReference type="EMBL" id="JARKIB010000587">
    <property type="protein sequence ID" value="KAJ7698500.1"/>
    <property type="molecule type" value="Genomic_DNA"/>
</dbReference>
<sequence length="161" mass="18209">DPSWSTVLLAHSLRSKEKLGIHKALQFIGDGHLMENDEVTAVNLFTVALEGFTSMDVHRSRAECMIRLGDIVRKNGDFVKALELWEAARPLFERCSQVNRVQDIDQRIGGMSQEVREQHERNLVQLAELNVPMAKVEALDEDSSDAEEVELEEEHVKLMAA</sequence>
<evidence type="ECO:0000313" key="2">
    <source>
        <dbReference type="Proteomes" id="UP001215598"/>
    </source>
</evidence>
<dbReference type="SUPFAM" id="SSF48452">
    <property type="entry name" value="TPR-like"/>
    <property type="match status" value="1"/>
</dbReference>
<name>A0AAD7DS54_9AGAR</name>
<protein>
    <submittedName>
        <fullName evidence="1">Uncharacterized protein</fullName>
    </submittedName>
</protein>
<feature type="non-terminal residue" evidence="1">
    <location>
        <position position="1"/>
    </location>
</feature>
<dbReference type="Gene3D" id="1.25.40.10">
    <property type="entry name" value="Tetratricopeptide repeat domain"/>
    <property type="match status" value="1"/>
</dbReference>
<reference evidence="1" key="1">
    <citation type="submission" date="2023-03" db="EMBL/GenBank/DDBJ databases">
        <title>Massive genome expansion in bonnet fungi (Mycena s.s.) driven by repeated elements and novel gene families across ecological guilds.</title>
        <authorList>
            <consortium name="Lawrence Berkeley National Laboratory"/>
            <person name="Harder C.B."/>
            <person name="Miyauchi S."/>
            <person name="Viragh M."/>
            <person name="Kuo A."/>
            <person name="Thoen E."/>
            <person name="Andreopoulos B."/>
            <person name="Lu D."/>
            <person name="Skrede I."/>
            <person name="Drula E."/>
            <person name="Henrissat B."/>
            <person name="Morin E."/>
            <person name="Kohler A."/>
            <person name="Barry K."/>
            <person name="LaButti K."/>
            <person name="Morin E."/>
            <person name="Salamov A."/>
            <person name="Lipzen A."/>
            <person name="Mereny Z."/>
            <person name="Hegedus B."/>
            <person name="Baldrian P."/>
            <person name="Stursova M."/>
            <person name="Weitz H."/>
            <person name="Taylor A."/>
            <person name="Grigoriev I.V."/>
            <person name="Nagy L.G."/>
            <person name="Martin F."/>
            <person name="Kauserud H."/>
        </authorList>
    </citation>
    <scope>NUCLEOTIDE SEQUENCE</scope>
    <source>
        <strain evidence="1">CBHHK182m</strain>
    </source>
</reference>
<evidence type="ECO:0000313" key="1">
    <source>
        <dbReference type="EMBL" id="KAJ7698500.1"/>
    </source>
</evidence>
<gene>
    <name evidence="1" type="ORF">B0H16DRAFT_1837248</name>
</gene>
<accession>A0AAD7DS54</accession>
<dbReference type="InterPro" id="IPR011990">
    <property type="entry name" value="TPR-like_helical_dom_sf"/>
</dbReference>
<keyword evidence="2" id="KW-1185">Reference proteome</keyword>
<proteinExistence type="predicted"/>
<dbReference type="Proteomes" id="UP001215598">
    <property type="component" value="Unassembled WGS sequence"/>
</dbReference>
<dbReference type="AlphaFoldDB" id="A0AAD7DS54"/>
<comment type="caution">
    <text evidence="1">The sequence shown here is derived from an EMBL/GenBank/DDBJ whole genome shotgun (WGS) entry which is preliminary data.</text>
</comment>